<dbReference type="EMBL" id="CP136862">
    <property type="protein sequence ID" value="WOJ90164.1"/>
    <property type="molecule type" value="Genomic_DNA"/>
</dbReference>
<organism evidence="2 3">
    <name type="scientific">Methylocapsa polymorpha</name>
    <dbReference type="NCBI Taxonomy" id="3080828"/>
    <lineage>
        <taxon>Bacteria</taxon>
        <taxon>Pseudomonadati</taxon>
        <taxon>Pseudomonadota</taxon>
        <taxon>Alphaproteobacteria</taxon>
        <taxon>Hyphomicrobiales</taxon>
        <taxon>Beijerinckiaceae</taxon>
        <taxon>Methylocapsa</taxon>
    </lineage>
</organism>
<keyword evidence="3" id="KW-1185">Reference proteome</keyword>
<dbReference type="RefSeq" id="WP_407339610.1">
    <property type="nucleotide sequence ID" value="NZ_CP136862.1"/>
</dbReference>
<reference evidence="2 3" key="1">
    <citation type="submission" date="2023-10" db="EMBL/GenBank/DDBJ databases">
        <title>Novel methanotroph of the genus Methylocapsa from a subarctic wetland.</title>
        <authorList>
            <person name="Belova S.E."/>
            <person name="Oshkin I.Y."/>
            <person name="Miroshnikov K."/>
            <person name="Dedysh S.N."/>
        </authorList>
    </citation>
    <scope>NUCLEOTIDE SEQUENCE [LARGE SCALE GENOMIC DNA]</scope>
    <source>
        <strain evidence="2 3">RX1</strain>
    </source>
</reference>
<protein>
    <submittedName>
        <fullName evidence="2">Prepilin-type N-terminal cleavage/methylation domain-containing protein</fullName>
    </submittedName>
</protein>
<evidence type="ECO:0000313" key="3">
    <source>
        <dbReference type="Proteomes" id="UP001626536"/>
    </source>
</evidence>
<keyword evidence="1" id="KW-0812">Transmembrane</keyword>
<keyword evidence="1" id="KW-1133">Transmembrane helix</keyword>
<evidence type="ECO:0000313" key="2">
    <source>
        <dbReference type="EMBL" id="WOJ90164.1"/>
    </source>
</evidence>
<gene>
    <name evidence="2" type="ORF">RZS28_02345</name>
</gene>
<sequence>MFQSKPFERQDSKPTASERRAGFTLIEALVALAIVAISLTAIGSLTAANIRAPRKIEQHLGLVETLRAIETGLPDRANLSPGNLSGELAAHQWLVEIQSFPDEIVDSPKPNPWAPQSVAIIAQSPSGATLRIDTIRLRQVAGQ</sequence>
<name>A0ABZ0HUD4_9HYPH</name>
<feature type="transmembrane region" description="Helical" evidence="1">
    <location>
        <begin position="21"/>
        <end position="45"/>
    </location>
</feature>
<dbReference type="Proteomes" id="UP001626536">
    <property type="component" value="Chromosome"/>
</dbReference>
<dbReference type="InterPro" id="IPR012902">
    <property type="entry name" value="N_methyl_site"/>
</dbReference>
<keyword evidence="1" id="KW-0472">Membrane</keyword>
<accession>A0ABZ0HUD4</accession>
<dbReference type="NCBIfam" id="TIGR02532">
    <property type="entry name" value="IV_pilin_GFxxxE"/>
    <property type="match status" value="1"/>
</dbReference>
<evidence type="ECO:0000256" key="1">
    <source>
        <dbReference type="SAM" id="Phobius"/>
    </source>
</evidence>
<proteinExistence type="predicted"/>
<dbReference type="Pfam" id="PF07963">
    <property type="entry name" value="N_methyl"/>
    <property type="match status" value="1"/>
</dbReference>
<dbReference type="PROSITE" id="PS00409">
    <property type="entry name" value="PROKAR_NTER_METHYL"/>
    <property type="match status" value="1"/>
</dbReference>